<dbReference type="Proteomes" id="UP000256686">
    <property type="component" value="Unassembled WGS sequence"/>
</dbReference>
<evidence type="ECO:0000313" key="2">
    <source>
        <dbReference type="Proteomes" id="UP000256686"/>
    </source>
</evidence>
<proteinExistence type="predicted"/>
<evidence type="ECO:0000313" key="1">
    <source>
        <dbReference type="EMBL" id="REC61335.1"/>
    </source>
</evidence>
<dbReference type="RefSeq" id="WP_115971885.1">
    <property type="nucleotide sequence ID" value="NZ_QNVT01000016.1"/>
</dbReference>
<reference evidence="2" key="1">
    <citation type="submission" date="2018-06" db="EMBL/GenBank/DDBJ databases">
        <authorList>
            <person name="Lum Nde A."/>
            <person name="Hugo C."/>
        </authorList>
    </citation>
    <scope>NUCLEOTIDE SEQUENCE [LARGE SCALE GENOMIC DNA]</scope>
    <source>
        <strain evidence="2">1_F178</strain>
    </source>
</reference>
<protein>
    <recommendedName>
        <fullName evidence="3">Prolyl 4-hydroxylase alpha subunit Fe(2+) 2OG dioxygenase domain-containing protein</fullName>
    </recommendedName>
</protein>
<name>A0A3D9C648_9FLAO</name>
<gene>
    <name evidence="1" type="ORF">DRF65_16605</name>
</gene>
<keyword evidence="2" id="KW-1185">Reference proteome</keyword>
<evidence type="ECO:0008006" key="3">
    <source>
        <dbReference type="Google" id="ProtNLM"/>
    </source>
</evidence>
<dbReference type="AlphaFoldDB" id="A0A3D9C648"/>
<dbReference type="EMBL" id="QNVT01000016">
    <property type="protein sequence ID" value="REC61335.1"/>
    <property type="molecule type" value="Genomic_DNA"/>
</dbReference>
<sequence length="276" mass="32083">MIEFFQVLEDYQKFDIKNLKKVLDCKYPAYIIRNFLNDGTCLKLKEQFLDIINETNGGNRAKDFVPVLQIGATQFKKTSVEYIEECKQTKSNIDRFLSVIENEIERENFLLEKEMVSEFNKEAISFRASKYDENYVNRFTIRQWKNSNLESLSLLPHEDLSQLNLAKNDDYEIGDVKTVVACNLCVSNNDGGELLIWNFEPDTQLKKLLGVENCGYPYPMKLFHDKESISLQINEGDLYFINANLIHAVKEIIGVERITAGRFMGYISKDTVVYWT</sequence>
<accession>A0A3D9C648</accession>
<comment type="caution">
    <text evidence="1">The sequence shown here is derived from an EMBL/GenBank/DDBJ whole genome shotgun (WGS) entry which is preliminary data.</text>
</comment>
<organism evidence="1 2">
    <name type="scientific">Chryseobacterium pennae</name>
    <dbReference type="NCBI Taxonomy" id="2258962"/>
    <lineage>
        <taxon>Bacteria</taxon>
        <taxon>Pseudomonadati</taxon>
        <taxon>Bacteroidota</taxon>
        <taxon>Flavobacteriia</taxon>
        <taxon>Flavobacteriales</taxon>
        <taxon>Weeksellaceae</taxon>
        <taxon>Chryseobacterium group</taxon>
        <taxon>Chryseobacterium</taxon>
    </lineage>
</organism>
<dbReference type="Gene3D" id="2.60.120.620">
    <property type="entry name" value="q2cbj1_9rhob like domain"/>
    <property type="match status" value="1"/>
</dbReference>